<sequence length="247" mass="26793">MSITYFVTGANRGIGLAIVKDLLKNADNIVIASVRDITKAESLNVLSSNKLKIVSLDISSAESIAELSSQLSEITRVIDVFISNAGYGNEYTPVLETTTAEMIKHFTINTLGPIEVFKVVAPFLKFSKVKKAIFISSNAGSITYNIPNCATYGQSKTALNRILVSLAMEVEEEGIIIGMIHPGMVATDMFLNGLESSSSFPPKVVKQLMSQAITTEQSAHAVLKLVENWKIEDTGKFLDDKGDVVAW</sequence>
<dbReference type="PhylomeDB" id="A0A061BJG8"/>
<dbReference type="Pfam" id="PF00106">
    <property type="entry name" value="adh_short"/>
    <property type="match status" value="1"/>
</dbReference>
<dbReference type="PRINTS" id="PR00081">
    <property type="entry name" value="GDHRDH"/>
</dbReference>
<dbReference type="InterPro" id="IPR020904">
    <property type="entry name" value="Sc_DH/Rdtase_CS"/>
</dbReference>
<dbReference type="VEuPathDB" id="FungiDB:BON22_3068"/>
<dbReference type="CDD" id="cd05325">
    <property type="entry name" value="carb_red_sniffer_like_SDR_c"/>
    <property type="match status" value="1"/>
</dbReference>
<dbReference type="PANTHER" id="PTHR45458:SF3">
    <property type="entry name" value="CHAIN DEHYDROGENASE (ATSC), PUTATIVE-RELATED"/>
    <property type="match status" value="1"/>
</dbReference>
<dbReference type="GO" id="GO:0016616">
    <property type="term" value="F:oxidoreductase activity, acting on the CH-OH group of donors, NAD or NADP as acceptor"/>
    <property type="evidence" value="ECO:0007669"/>
    <property type="project" value="TreeGrafter"/>
</dbReference>
<dbReference type="AlphaFoldDB" id="A0A061BJG8"/>
<protein>
    <submittedName>
        <fullName evidence="2">CYFA0S29e00782g1_1</fullName>
    </submittedName>
</protein>
<proteinExistence type="predicted"/>
<dbReference type="EMBL" id="LK052914">
    <property type="protein sequence ID" value="CDR47145.1"/>
    <property type="molecule type" value="Genomic_DNA"/>
</dbReference>
<dbReference type="Gene3D" id="3.40.50.720">
    <property type="entry name" value="NAD(P)-binding Rossmann-like Domain"/>
    <property type="match status" value="1"/>
</dbReference>
<reference evidence="2" key="1">
    <citation type="journal article" date="2014" name="Genome Announc.">
        <title>Genome sequence of the yeast Cyberlindnera fabianii (Hansenula fabianii).</title>
        <authorList>
            <person name="Freel K.C."/>
            <person name="Sarilar V."/>
            <person name="Neuveglise C."/>
            <person name="Devillers H."/>
            <person name="Friedrich A."/>
            <person name="Schacherer J."/>
        </authorList>
    </citation>
    <scope>NUCLEOTIDE SEQUENCE</scope>
    <source>
        <strain evidence="2">YJS4271</strain>
    </source>
</reference>
<dbReference type="PANTHER" id="PTHR45458">
    <property type="entry name" value="SHORT-CHAIN DEHYDROGENASE/REDUCTASE SDR"/>
    <property type="match status" value="1"/>
</dbReference>
<name>A0A061BJG8_CYBFA</name>
<evidence type="ECO:0000256" key="1">
    <source>
        <dbReference type="ARBA" id="ARBA00022857"/>
    </source>
</evidence>
<dbReference type="OrthoDB" id="4096546at2759"/>
<keyword evidence="1" id="KW-0521">NADP</keyword>
<evidence type="ECO:0000313" key="2">
    <source>
        <dbReference type="EMBL" id="CDR47145.1"/>
    </source>
</evidence>
<gene>
    <name evidence="2" type="ORF">CYFA0S_29e00782g</name>
</gene>
<dbReference type="InterPro" id="IPR052184">
    <property type="entry name" value="SDR_enzymes"/>
</dbReference>
<organism evidence="2">
    <name type="scientific">Cyberlindnera fabianii</name>
    <name type="common">Yeast</name>
    <name type="synonym">Hansenula fabianii</name>
    <dbReference type="NCBI Taxonomy" id="36022"/>
    <lineage>
        <taxon>Eukaryota</taxon>
        <taxon>Fungi</taxon>
        <taxon>Dikarya</taxon>
        <taxon>Ascomycota</taxon>
        <taxon>Saccharomycotina</taxon>
        <taxon>Saccharomycetes</taxon>
        <taxon>Phaffomycetales</taxon>
        <taxon>Phaffomycetaceae</taxon>
        <taxon>Cyberlindnera</taxon>
    </lineage>
</organism>
<dbReference type="SUPFAM" id="SSF51735">
    <property type="entry name" value="NAD(P)-binding Rossmann-fold domains"/>
    <property type="match status" value="1"/>
</dbReference>
<dbReference type="InterPro" id="IPR036291">
    <property type="entry name" value="NAD(P)-bd_dom_sf"/>
</dbReference>
<dbReference type="InterPro" id="IPR002347">
    <property type="entry name" value="SDR_fam"/>
</dbReference>
<accession>A0A061BJG8</accession>
<dbReference type="PROSITE" id="PS00061">
    <property type="entry name" value="ADH_SHORT"/>
    <property type="match status" value="1"/>
</dbReference>